<keyword evidence="2" id="KW-1185">Reference proteome</keyword>
<gene>
    <name evidence="1" type="ORF">NM688_g3942</name>
</gene>
<accession>A0ACC1T410</accession>
<sequence length="219" mass="24129">MALPGVRLQHVVNPAVTQVDAAVDLFVDLMKDDPSLLSLVGGDALLMAPLSRAMLRAGIHSGQYYEATHEQDGLVGYMVTMPPGKDLLSTDEQRALGLTDFMSKLSSEGKEYYKAVYLTQFPAFVNACLGPTGKRDSWYINMLMVRREYQGHGIGKDLVNLICEKASLKGDTVALSTTTDLNATIYQKMGLTLLDRKIMPSPWGDWPLYILSLKTNIPN</sequence>
<comment type="caution">
    <text evidence="1">The sequence shown here is derived from an EMBL/GenBank/DDBJ whole genome shotgun (WGS) entry which is preliminary data.</text>
</comment>
<protein>
    <submittedName>
        <fullName evidence="1">Uncharacterized protein</fullName>
    </submittedName>
</protein>
<evidence type="ECO:0000313" key="1">
    <source>
        <dbReference type="EMBL" id="KAJ3552832.1"/>
    </source>
</evidence>
<reference evidence="1" key="1">
    <citation type="submission" date="2022-07" db="EMBL/GenBank/DDBJ databases">
        <title>Genome Sequence of Phlebia brevispora.</title>
        <authorList>
            <person name="Buettner E."/>
        </authorList>
    </citation>
    <scope>NUCLEOTIDE SEQUENCE</scope>
    <source>
        <strain evidence="1">MPL23</strain>
    </source>
</reference>
<proteinExistence type="predicted"/>
<name>A0ACC1T410_9APHY</name>
<dbReference type="EMBL" id="JANHOG010000611">
    <property type="protein sequence ID" value="KAJ3552832.1"/>
    <property type="molecule type" value="Genomic_DNA"/>
</dbReference>
<dbReference type="Proteomes" id="UP001148662">
    <property type="component" value="Unassembled WGS sequence"/>
</dbReference>
<organism evidence="1 2">
    <name type="scientific">Phlebia brevispora</name>
    <dbReference type="NCBI Taxonomy" id="194682"/>
    <lineage>
        <taxon>Eukaryota</taxon>
        <taxon>Fungi</taxon>
        <taxon>Dikarya</taxon>
        <taxon>Basidiomycota</taxon>
        <taxon>Agaricomycotina</taxon>
        <taxon>Agaricomycetes</taxon>
        <taxon>Polyporales</taxon>
        <taxon>Meruliaceae</taxon>
        <taxon>Phlebia</taxon>
    </lineage>
</organism>
<evidence type="ECO:0000313" key="2">
    <source>
        <dbReference type="Proteomes" id="UP001148662"/>
    </source>
</evidence>